<evidence type="ECO:0000256" key="5">
    <source>
        <dbReference type="ARBA" id="ARBA00022692"/>
    </source>
</evidence>
<comment type="subcellular location">
    <subcellularLocation>
        <location evidence="1">Cell membrane</location>
        <topology evidence="1">Multi-pass membrane protein</topology>
    </subcellularLocation>
</comment>
<dbReference type="NCBIfam" id="TIGR00933">
    <property type="entry name" value="2a38"/>
    <property type="match status" value="1"/>
</dbReference>
<feature type="transmembrane region" description="Helical" evidence="10">
    <location>
        <begin position="38"/>
        <end position="59"/>
    </location>
</feature>
<feature type="transmembrane region" description="Helical" evidence="10">
    <location>
        <begin position="152"/>
        <end position="171"/>
    </location>
</feature>
<feature type="transmembrane region" description="Helical" evidence="10">
    <location>
        <begin position="122"/>
        <end position="145"/>
    </location>
</feature>
<evidence type="ECO:0000256" key="3">
    <source>
        <dbReference type="ARBA" id="ARBA00022475"/>
    </source>
</evidence>
<sequence length="449" mass="49853">MNQKKEINPARILIFGYISIIIIGAILLSLPIATNNGISLLDAIFTSTSALCVTGLIVKDTATDFTLFGKFVILLLIQIGGLGYMTLSTSFFFFLGKKISLRERMLFKESINFLSYDNLMRFAWRIFRITFVVEMIGAVLFYFSFVKRFSPPVALCHAIFHSVSAFCNAGFSTFSENLMLFSNLWSVPLIASILIITGGIGFIVISDTYYILIKRERKELSLHSKIVLKTTFILLLVGTLFIFSYEGQKSLAQYSLPMKIIHSFFQAVTPRTAGFNTINIASLSNITLFLLIVFMFIGASPGGTGGGVKTSTFSLMLIWMKELLFGRYKNDVTTMKKRIPQEQAMRSFLLISLSASLIFIAFFLILLFDNAQPLKLLFEIFSAFGTVGLSLGSVINPACSYACDLSPAGKLILIFMMLTGRVGTLTLGSALIKPHSYDFSYPEEPIVIG</sequence>
<feature type="transmembrane region" description="Helical" evidence="10">
    <location>
        <begin position="280"/>
        <end position="299"/>
    </location>
</feature>
<dbReference type="GO" id="GO:0015379">
    <property type="term" value="F:potassium:chloride symporter activity"/>
    <property type="evidence" value="ECO:0007669"/>
    <property type="project" value="InterPro"/>
</dbReference>
<feature type="transmembrane region" description="Helical" evidence="10">
    <location>
        <begin position="411"/>
        <end position="432"/>
    </location>
</feature>
<reference evidence="11" key="1">
    <citation type="journal article" date="2020" name="mSystems">
        <title>Genome- and Community-Level Interaction Insights into Carbon Utilization and Element Cycling Functions of Hydrothermarchaeota in Hydrothermal Sediment.</title>
        <authorList>
            <person name="Zhou Z."/>
            <person name="Liu Y."/>
            <person name="Xu W."/>
            <person name="Pan J."/>
            <person name="Luo Z.H."/>
            <person name="Li M."/>
        </authorList>
    </citation>
    <scope>NUCLEOTIDE SEQUENCE [LARGE SCALE GENOMIC DNA]</scope>
    <source>
        <strain evidence="11">SpSt-783</strain>
    </source>
</reference>
<evidence type="ECO:0000256" key="10">
    <source>
        <dbReference type="SAM" id="Phobius"/>
    </source>
</evidence>
<dbReference type="AlphaFoldDB" id="A0A7C6EGI6"/>
<evidence type="ECO:0000256" key="7">
    <source>
        <dbReference type="ARBA" id="ARBA00022989"/>
    </source>
</evidence>
<keyword evidence="9 10" id="KW-0472">Membrane</keyword>
<feature type="transmembrane region" description="Helical" evidence="10">
    <location>
        <begin position="380"/>
        <end position="399"/>
    </location>
</feature>
<dbReference type="GO" id="GO:0005886">
    <property type="term" value="C:plasma membrane"/>
    <property type="evidence" value="ECO:0007669"/>
    <property type="project" value="UniProtKB-SubCell"/>
</dbReference>
<gene>
    <name evidence="11" type="ORF">ENV70_02550</name>
</gene>
<keyword evidence="8" id="KW-0406">Ion transport</keyword>
<feature type="transmembrane region" description="Helical" evidence="10">
    <location>
        <begin position="12"/>
        <end position="32"/>
    </location>
</feature>
<evidence type="ECO:0000256" key="2">
    <source>
        <dbReference type="ARBA" id="ARBA00022448"/>
    </source>
</evidence>
<feature type="transmembrane region" description="Helical" evidence="10">
    <location>
        <begin position="348"/>
        <end position="368"/>
    </location>
</feature>
<proteinExistence type="predicted"/>
<keyword evidence="6" id="KW-0630">Potassium</keyword>
<keyword evidence="3" id="KW-1003">Cell membrane</keyword>
<accession>A0A7C6EGI6</accession>
<feature type="transmembrane region" description="Helical" evidence="10">
    <location>
        <begin position="71"/>
        <end position="95"/>
    </location>
</feature>
<feature type="transmembrane region" description="Helical" evidence="10">
    <location>
        <begin position="183"/>
        <end position="205"/>
    </location>
</feature>
<keyword evidence="7 10" id="KW-1133">Transmembrane helix</keyword>
<dbReference type="InterPro" id="IPR003445">
    <property type="entry name" value="Cat_transpt"/>
</dbReference>
<dbReference type="PANTHER" id="PTHR32024:SF1">
    <property type="entry name" value="KTR SYSTEM POTASSIUM UPTAKE PROTEIN B"/>
    <property type="match status" value="1"/>
</dbReference>
<evidence type="ECO:0000256" key="1">
    <source>
        <dbReference type="ARBA" id="ARBA00004651"/>
    </source>
</evidence>
<keyword evidence="2" id="KW-0813">Transport</keyword>
<name>A0A7C6EGI6_UNCW3</name>
<evidence type="ECO:0008006" key="12">
    <source>
        <dbReference type="Google" id="ProtNLM"/>
    </source>
</evidence>
<dbReference type="InterPro" id="IPR004772">
    <property type="entry name" value="TrkH"/>
</dbReference>
<evidence type="ECO:0000256" key="4">
    <source>
        <dbReference type="ARBA" id="ARBA00022538"/>
    </source>
</evidence>
<protein>
    <recommendedName>
        <fullName evidence="12">Trk family potassium uptake protein</fullName>
    </recommendedName>
</protein>
<evidence type="ECO:0000313" key="11">
    <source>
        <dbReference type="EMBL" id="HHS62483.1"/>
    </source>
</evidence>
<feature type="transmembrane region" description="Helical" evidence="10">
    <location>
        <begin position="226"/>
        <end position="245"/>
    </location>
</feature>
<evidence type="ECO:0000256" key="9">
    <source>
        <dbReference type="ARBA" id="ARBA00023136"/>
    </source>
</evidence>
<dbReference type="Pfam" id="PF02386">
    <property type="entry name" value="TrkH"/>
    <property type="match status" value="1"/>
</dbReference>
<organism evidence="11">
    <name type="scientific">candidate division WOR-3 bacterium</name>
    <dbReference type="NCBI Taxonomy" id="2052148"/>
    <lineage>
        <taxon>Bacteria</taxon>
        <taxon>Bacteria division WOR-3</taxon>
    </lineage>
</organism>
<dbReference type="EMBL" id="DTHJ01000056">
    <property type="protein sequence ID" value="HHS62483.1"/>
    <property type="molecule type" value="Genomic_DNA"/>
</dbReference>
<comment type="caution">
    <text evidence="11">The sequence shown here is derived from an EMBL/GenBank/DDBJ whole genome shotgun (WGS) entry which is preliminary data.</text>
</comment>
<keyword evidence="4" id="KW-0633">Potassium transport</keyword>
<evidence type="ECO:0000256" key="8">
    <source>
        <dbReference type="ARBA" id="ARBA00023065"/>
    </source>
</evidence>
<keyword evidence="5 10" id="KW-0812">Transmembrane</keyword>
<dbReference type="PANTHER" id="PTHR32024">
    <property type="entry name" value="TRK SYSTEM POTASSIUM UPTAKE PROTEIN TRKG-RELATED"/>
    <property type="match status" value="1"/>
</dbReference>
<evidence type="ECO:0000256" key="6">
    <source>
        <dbReference type="ARBA" id="ARBA00022958"/>
    </source>
</evidence>